<dbReference type="AlphaFoldDB" id="X1U6A0"/>
<evidence type="ECO:0000313" key="2">
    <source>
        <dbReference type="EMBL" id="GAJ12999.1"/>
    </source>
</evidence>
<reference evidence="2" key="1">
    <citation type="journal article" date="2014" name="Front. Microbiol.">
        <title>High frequency of phylogenetically diverse reductive dehalogenase-homologous genes in deep subseafloor sedimentary metagenomes.</title>
        <authorList>
            <person name="Kawai M."/>
            <person name="Futagami T."/>
            <person name="Toyoda A."/>
            <person name="Takaki Y."/>
            <person name="Nishi S."/>
            <person name="Hori S."/>
            <person name="Arai W."/>
            <person name="Tsubouchi T."/>
            <person name="Morono Y."/>
            <person name="Uchiyama I."/>
            <person name="Ito T."/>
            <person name="Fujiyama A."/>
            <person name="Inagaki F."/>
            <person name="Takami H."/>
        </authorList>
    </citation>
    <scope>NUCLEOTIDE SEQUENCE</scope>
    <source>
        <strain evidence="2">Expedition CK06-06</strain>
    </source>
</reference>
<proteinExistence type="predicted"/>
<protein>
    <submittedName>
        <fullName evidence="2">Uncharacterized protein</fullName>
    </submittedName>
</protein>
<organism evidence="2">
    <name type="scientific">marine sediment metagenome</name>
    <dbReference type="NCBI Taxonomy" id="412755"/>
    <lineage>
        <taxon>unclassified sequences</taxon>
        <taxon>metagenomes</taxon>
        <taxon>ecological metagenomes</taxon>
    </lineage>
</organism>
<accession>X1U6A0</accession>
<evidence type="ECO:0000256" key="1">
    <source>
        <dbReference type="SAM" id="MobiDB-lite"/>
    </source>
</evidence>
<gene>
    <name evidence="2" type="ORF">S12H4_44085</name>
</gene>
<dbReference type="EMBL" id="BARW01027126">
    <property type="protein sequence ID" value="GAJ12999.1"/>
    <property type="molecule type" value="Genomic_DNA"/>
</dbReference>
<feature type="non-terminal residue" evidence="2">
    <location>
        <position position="1"/>
    </location>
</feature>
<comment type="caution">
    <text evidence="2">The sequence shown here is derived from an EMBL/GenBank/DDBJ whole genome shotgun (WGS) entry which is preliminary data.</text>
</comment>
<feature type="compositionally biased region" description="Basic and acidic residues" evidence="1">
    <location>
        <begin position="1"/>
        <end position="10"/>
    </location>
</feature>
<name>X1U6A0_9ZZZZ</name>
<sequence length="33" mass="3918">GVKWMSKEELDTLLPEQQRQMEEQGKKINLPHP</sequence>
<feature type="region of interest" description="Disordered" evidence="1">
    <location>
        <begin position="1"/>
        <end position="33"/>
    </location>
</feature>